<comment type="caution">
    <text evidence="1">The sequence shown here is derived from an EMBL/GenBank/DDBJ whole genome shotgun (WGS) entry which is preliminary data.</text>
</comment>
<dbReference type="AlphaFoldDB" id="A0A8B6GTX2"/>
<sequence length="129" mass="14926">MRRNFSYILTTRSSANIVEWKRRNPLKTPGRASIEHLTNLRNSVDPDDMALFTISEALSNIEEDDINVYWIAKKFYEYFLKWKEPILSLLPEDSGDVVVVKALDLWQQHGGHQMVARSDSPLFSDRSPS</sequence>
<protein>
    <submittedName>
        <fullName evidence="1">Uncharacterized protein</fullName>
    </submittedName>
</protein>
<reference evidence="1" key="1">
    <citation type="submission" date="2018-11" db="EMBL/GenBank/DDBJ databases">
        <authorList>
            <person name="Alioto T."/>
            <person name="Alioto T."/>
        </authorList>
    </citation>
    <scope>NUCLEOTIDE SEQUENCE</scope>
</reference>
<organism evidence="1 2">
    <name type="scientific">Mytilus galloprovincialis</name>
    <name type="common">Mediterranean mussel</name>
    <dbReference type="NCBI Taxonomy" id="29158"/>
    <lineage>
        <taxon>Eukaryota</taxon>
        <taxon>Metazoa</taxon>
        <taxon>Spiralia</taxon>
        <taxon>Lophotrochozoa</taxon>
        <taxon>Mollusca</taxon>
        <taxon>Bivalvia</taxon>
        <taxon>Autobranchia</taxon>
        <taxon>Pteriomorphia</taxon>
        <taxon>Mytilida</taxon>
        <taxon>Mytiloidea</taxon>
        <taxon>Mytilidae</taxon>
        <taxon>Mytilinae</taxon>
        <taxon>Mytilus</taxon>
    </lineage>
</organism>
<proteinExistence type="predicted"/>
<keyword evidence="2" id="KW-1185">Reference proteome</keyword>
<dbReference type="OrthoDB" id="18718at2759"/>
<gene>
    <name evidence="1" type="ORF">MGAL_10B046092</name>
</gene>
<dbReference type="Proteomes" id="UP000596742">
    <property type="component" value="Unassembled WGS sequence"/>
</dbReference>
<accession>A0A8B6GTX2</accession>
<dbReference type="EMBL" id="UYJE01008975">
    <property type="protein sequence ID" value="VDI68984.1"/>
    <property type="molecule type" value="Genomic_DNA"/>
</dbReference>
<evidence type="ECO:0000313" key="1">
    <source>
        <dbReference type="EMBL" id="VDI68984.1"/>
    </source>
</evidence>
<name>A0A8B6GTX2_MYTGA</name>
<evidence type="ECO:0000313" key="2">
    <source>
        <dbReference type="Proteomes" id="UP000596742"/>
    </source>
</evidence>